<name>A0A5M6CXD0_9BACT</name>
<sequence length="883" mass="94307">MRLTLRTLLAYLDNTLDEQDAQALRAKLEQSGYATQVVQRIRAVLAANNLSAPAPDSVHPIEEPNMMSEYLDSTYLDSPLSPEQITEIEKACLESEPHLAEAAACHQILTMVLGQPAKVSDQLRDRICAMVGPDGKVAPGIGGTRFAAGGEEAVGAIAGEIGPRYSDIQMDQDAAGPSPPLPEPPEADFGDGVSDAEPTYPPRDSQAETLDSGRRRMGPPAPPVQPVGVDDSGVFQAATKLRGQSDPFAEPSAGLEDAAPLAGSRPMSELRRSDFYEGDVRPSRITPWLVSLALVGALLFAISQIFAPLMNDDRVAQKDDSKVSQTYPDVETQTDLPENDSGGKASTDVDGGQDLSDADMVAEEAETGSQASEADQATGEEPESDGTAEPSRETGADPGQPEKEQPDTADASQPTATDSIPEPDSDVAMEDSGNERSESAAPGDQEVTYEAPPVPPGAGTPDAEVAMTPKAETEPAEGLAEPPTEEQPLSVVGAVLASEDALVAKQVDEDTWQLLANEDAIQPGDVLVCAPEYRARLSASSTKPVMVTLVGPTRIGWAPMPETAAFDVVFGKGLVAMVEAGQTVSIGFADQTWLIRSASDNATVAFHLVQTRELGTDPRVPENHRNEMRFIATTGDVQIETSDGTTDLKTREQLAFQVRADELTASEPVMLDQMPSWVDPETDTGTLESEAATDLLSLVRQDDAKSLLLSLRVALDFRRNEVAALAGKTMLALGDASAYFGVDGLLSNPKQRLYWSSHLDALRKTIGRSADDALAVRRAIAGENEAMDNADGDTLFRLLMGYSQDQLKTGGDAELVADLESASMPVRVLASENLRDISGTTLFFRPEEAVSSRRDEVVKKWKVRLNKESIRWPDPAVAPPDEE</sequence>
<gene>
    <name evidence="2" type="ORF">FYK55_22815</name>
</gene>
<feature type="compositionally biased region" description="Basic and acidic residues" evidence="1">
    <location>
        <begin position="390"/>
        <end position="406"/>
    </location>
</feature>
<dbReference type="RefSeq" id="WP_150078947.1">
    <property type="nucleotide sequence ID" value="NZ_VWOX01000016.1"/>
</dbReference>
<feature type="compositionally biased region" description="Polar residues" evidence="1">
    <location>
        <begin position="323"/>
        <end position="336"/>
    </location>
</feature>
<proteinExistence type="predicted"/>
<evidence type="ECO:0000313" key="3">
    <source>
        <dbReference type="Proteomes" id="UP000324479"/>
    </source>
</evidence>
<dbReference type="Proteomes" id="UP000324479">
    <property type="component" value="Unassembled WGS sequence"/>
</dbReference>
<protein>
    <submittedName>
        <fullName evidence="2">Uncharacterized protein</fullName>
    </submittedName>
</protein>
<feature type="region of interest" description="Disordered" evidence="1">
    <location>
        <begin position="319"/>
        <end position="488"/>
    </location>
</feature>
<evidence type="ECO:0000256" key="1">
    <source>
        <dbReference type="SAM" id="MobiDB-lite"/>
    </source>
</evidence>
<dbReference type="AlphaFoldDB" id="A0A5M6CXD0"/>
<feature type="region of interest" description="Disordered" evidence="1">
    <location>
        <begin position="243"/>
        <end position="265"/>
    </location>
</feature>
<keyword evidence="3" id="KW-1185">Reference proteome</keyword>
<comment type="caution">
    <text evidence="2">The sequence shown here is derived from an EMBL/GenBank/DDBJ whole genome shotgun (WGS) entry which is preliminary data.</text>
</comment>
<accession>A0A5M6CXD0</accession>
<feature type="region of interest" description="Disordered" evidence="1">
    <location>
        <begin position="169"/>
        <end position="230"/>
    </location>
</feature>
<reference evidence="2 3" key="1">
    <citation type="submission" date="2019-08" db="EMBL/GenBank/DDBJ databases">
        <authorList>
            <person name="Dhanesh K."/>
            <person name="Kumar G."/>
            <person name="Sasikala C."/>
            <person name="Venkata Ramana C."/>
        </authorList>
    </citation>
    <scope>NUCLEOTIDE SEQUENCE [LARGE SCALE GENOMIC DNA]</scope>
    <source>
        <strain evidence="2 3">JC645</strain>
    </source>
</reference>
<evidence type="ECO:0000313" key="2">
    <source>
        <dbReference type="EMBL" id="KAA5539884.1"/>
    </source>
</evidence>
<dbReference type="EMBL" id="VWOX01000016">
    <property type="protein sequence ID" value="KAA5539884.1"/>
    <property type="molecule type" value="Genomic_DNA"/>
</dbReference>
<organism evidence="2 3">
    <name type="scientific">Roseiconus nitratireducens</name>
    <dbReference type="NCBI Taxonomy" id="2605748"/>
    <lineage>
        <taxon>Bacteria</taxon>
        <taxon>Pseudomonadati</taxon>
        <taxon>Planctomycetota</taxon>
        <taxon>Planctomycetia</taxon>
        <taxon>Pirellulales</taxon>
        <taxon>Pirellulaceae</taxon>
        <taxon>Roseiconus</taxon>
    </lineage>
</organism>
<feature type="compositionally biased region" description="Acidic residues" evidence="1">
    <location>
        <begin position="356"/>
        <end position="366"/>
    </location>
</feature>